<dbReference type="PANTHER" id="PTHR13220:SF11">
    <property type="entry name" value="TIMELESS-INTERACTING PROTEIN"/>
    <property type="match status" value="1"/>
</dbReference>
<dbReference type="KEGG" id="nai:NECAME_00236"/>
<evidence type="ECO:0000256" key="5">
    <source>
        <dbReference type="ARBA" id="ARBA00023306"/>
    </source>
</evidence>
<evidence type="ECO:0000256" key="1">
    <source>
        <dbReference type="ARBA" id="ARBA00004123"/>
    </source>
</evidence>
<proteinExistence type="inferred from homology"/>
<protein>
    <recommendedName>
        <fullName evidence="6">TIMELESS-interacting protein</fullName>
    </recommendedName>
</protein>
<evidence type="ECO:0000313" key="10">
    <source>
        <dbReference type="Proteomes" id="UP000053676"/>
    </source>
</evidence>
<dbReference type="PANTHER" id="PTHR13220">
    <property type="entry name" value="TIMELESS INTERACTING-RELATED"/>
    <property type="match status" value="1"/>
</dbReference>
<evidence type="ECO:0000256" key="7">
    <source>
        <dbReference type="SAM" id="MobiDB-lite"/>
    </source>
</evidence>
<evidence type="ECO:0000256" key="3">
    <source>
        <dbReference type="ARBA" id="ARBA00022763"/>
    </source>
</evidence>
<dbReference type="STRING" id="51031.W2TL63"/>
<evidence type="ECO:0000256" key="6">
    <source>
        <dbReference type="RuleBase" id="RU366049"/>
    </source>
</evidence>
<dbReference type="OrthoDB" id="437078at2759"/>
<gene>
    <name evidence="9" type="ORF">NECAME_00236</name>
</gene>
<dbReference type="GO" id="GO:0031298">
    <property type="term" value="C:replication fork protection complex"/>
    <property type="evidence" value="ECO:0007669"/>
    <property type="project" value="TreeGrafter"/>
</dbReference>
<dbReference type="InterPro" id="IPR012923">
    <property type="entry name" value="Csm3"/>
</dbReference>
<feature type="domain" description="Chromosome segregation in meiosis protein 3" evidence="8">
    <location>
        <begin position="49"/>
        <end position="89"/>
    </location>
</feature>
<sequence length="215" mass="25310">MRHDRLNARRCSIQNPQPHIKFLHSRKAERKGDEFDRLLLPLRLGPLLYENLSVILKKYEHWAHVMFPKLKFEDVVNRCESLGDRRIVYMTKSRLDMPVSDEDFATRKRKGDEIIVTENNEHDSKELRGETDSDENYYDPLESTKEVTGDGSSFEVNSSLRAQSPRVNSKSQEIDNDMMEAISESVNYIMEEEQRRREEAELAMANEIMDDFDMY</sequence>
<keyword evidence="5 6" id="KW-0131">Cell cycle</keyword>
<comment type="function">
    <text evidence="6">Plays an important role in the control of DNA replication and the maintenance of replication fork stability.</text>
</comment>
<name>W2TL63_NECAM</name>
<dbReference type="GO" id="GO:0000076">
    <property type="term" value="P:DNA replication checkpoint signaling"/>
    <property type="evidence" value="ECO:0007669"/>
    <property type="project" value="UniProtKB-UniRule"/>
</dbReference>
<dbReference type="GO" id="GO:0003677">
    <property type="term" value="F:DNA binding"/>
    <property type="evidence" value="ECO:0007669"/>
    <property type="project" value="TreeGrafter"/>
</dbReference>
<keyword evidence="10" id="KW-1185">Reference proteome</keyword>
<accession>W2TL63</accession>
<evidence type="ECO:0000313" key="9">
    <source>
        <dbReference type="EMBL" id="ETN81886.1"/>
    </source>
</evidence>
<keyword evidence="3 6" id="KW-0227">DNA damage</keyword>
<dbReference type="Pfam" id="PF07962">
    <property type="entry name" value="Swi3"/>
    <property type="match status" value="1"/>
</dbReference>
<dbReference type="GO" id="GO:0043111">
    <property type="term" value="P:replication fork arrest"/>
    <property type="evidence" value="ECO:0007669"/>
    <property type="project" value="TreeGrafter"/>
</dbReference>
<dbReference type="GO" id="GO:0006974">
    <property type="term" value="P:DNA damage response"/>
    <property type="evidence" value="ECO:0007669"/>
    <property type="project" value="UniProtKB-KW"/>
</dbReference>
<dbReference type="EMBL" id="KI658623">
    <property type="protein sequence ID" value="ETN81886.1"/>
    <property type="molecule type" value="Genomic_DNA"/>
</dbReference>
<keyword evidence="4 6" id="KW-0539">Nucleus</keyword>
<evidence type="ECO:0000259" key="8">
    <source>
        <dbReference type="Pfam" id="PF07962"/>
    </source>
</evidence>
<comment type="subcellular location">
    <subcellularLocation>
        <location evidence="1 6">Nucleus</location>
    </subcellularLocation>
</comment>
<dbReference type="OMA" id="NYIMEEE"/>
<dbReference type="InterPro" id="IPR040038">
    <property type="entry name" value="TIPIN/Csm3/Swi3"/>
</dbReference>
<feature type="region of interest" description="Disordered" evidence="7">
    <location>
        <begin position="112"/>
        <end position="172"/>
    </location>
</feature>
<dbReference type="AlphaFoldDB" id="W2TL63"/>
<dbReference type="GO" id="GO:0031297">
    <property type="term" value="P:replication fork processing"/>
    <property type="evidence" value="ECO:0007669"/>
    <property type="project" value="UniProtKB-UniRule"/>
</dbReference>
<comment type="similarity">
    <text evidence="2 6">Belongs to the CSM3 family.</text>
</comment>
<evidence type="ECO:0000256" key="4">
    <source>
        <dbReference type="ARBA" id="ARBA00023242"/>
    </source>
</evidence>
<reference evidence="10" key="1">
    <citation type="journal article" date="2014" name="Nat. Genet.">
        <title>Genome of the human hookworm Necator americanus.</title>
        <authorList>
            <person name="Tang Y.T."/>
            <person name="Gao X."/>
            <person name="Rosa B.A."/>
            <person name="Abubucker S."/>
            <person name="Hallsworth-Pepin K."/>
            <person name="Martin J."/>
            <person name="Tyagi R."/>
            <person name="Heizer E."/>
            <person name="Zhang X."/>
            <person name="Bhonagiri-Palsikar V."/>
            <person name="Minx P."/>
            <person name="Warren W.C."/>
            <person name="Wang Q."/>
            <person name="Zhan B."/>
            <person name="Hotez P.J."/>
            <person name="Sternberg P.W."/>
            <person name="Dougall A."/>
            <person name="Gaze S.T."/>
            <person name="Mulvenna J."/>
            <person name="Sotillo J."/>
            <person name="Ranganathan S."/>
            <person name="Rabelo E.M."/>
            <person name="Wilson R.K."/>
            <person name="Felgner P.L."/>
            <person name="Bethony J."/>
            <person name="Hawdon J.M."/>
            <person name="Gasser R.B."/>
            <person name="Loukas A."/>
            <person name="Mitreva M."/>
        </authorList>
    </citation>
    <scope>NUCLEOTIDE SEQUENCE [LARGE SCALE GENOMIC DNA]</scope>
</reference>
<dbReference type="Proteomes" id="UP000053676">
    <property type="component" value="Unassembled WGS sequence"/>
</dbReference>
<evidence type="ECO:0000256" key="2">
    <source>
        <dbReference type="ARBA" id="ARBA00006075"/>
    </source>
</evidence>
<organism evidence="9 10">
    <name type="scientific">Necator americanus</name>
    <name type="common">Human hookworm</name>
    <dbReference type="NCBI Taxonomy" id="51031"/>
    <lineage>
        <taxon>Eukaryota</taxon>
        <taxon>Metazoa</taxon>
        <taxon>Ecdysozoa</taxon>
        <taxon>Nematoda</taxon>
        <taxon>Chromadorea</taxon>
        <taxon>Rhabditida</taxon>
        <taxon>Rhabditina</taxon>
        <taxon>Rhabditomorpha</taxon>
        <taxon>Strongyloidea</taxon>
        <taxon>Ancylostomatidae</taxon>
        <taxon>Bunostominae</taxon>
        <taxon>Necator</taxon>
    </lineage>
</organism>
<feature type="compositionally biased region" description="Polar residues" evidence="7">
    <location>
        <begin position="150"/>
        <end position="171"/>
    </location>
</feature>
<feature type="compositionally biased region" description="Basic and acidic residues" evidence="7">
    <location>
        <begin position="112"/>
        <end position="131"/>
    </location>
</feature>